<organism evidence="2 3">
    <name type="scientific">Pleurodeles waltl</name>
    <name type="common">Iberian ribbed newt</name>
    <dbReference type="NCBI Taxonomy" id="8319"/>
    <lineage>
        <taxon>Eukaryota</taxon>
        <taxon>Metazoa</taxon>
        <taxon>Chordata</taxon>
        <taxon>Craniata</taxon>
        <taxon>Vertebrata</taxon>
        <taxon>Euteleostomi</taxon>
        <taxon>Amphibia</taxon>
        <taxon>Batrachia</taxon>
        <taxon>Caudata</taxon>
        <taxon>Salamandroidea</taxon>
        <taxon>Salamandridae</taxon>
        <taxon>Pleurodelinae</taxon>
        <taxon>Pleurodeles</taxon>
    </lineage>
</organism>
<feature type="compositionally biased region" description="Basic and acidic residues" evidence="1">
    <location>
        <begin position="67"/>
        <end position="80"/>
    </location>
</feature>
<proteinExistence type="predicted"/>
<protein>
    <recommendedName>
        <fullName evidence="4">t-SNARE coiled-coil homology domain-containing protein</fullName>
    </recommendedName>
</protein>
<reference evidence="2" key="1">
    <citation type="journal article" date="2022" name="bioRxiv">
        <title>Sequencing and chromosome-scale assembly of the giantPleurodeles waltlgenome.</title>
        <authorList>
            <person name="Brown T."/>
            <person name="Elewa A."/>
            <person name="Iarovenko S."/>
            <person name="Subramanian E."/>
            <person name="Araus A.J."/>
            <person name="Petzold A."/>
            <person name="Susuki M."/>
            <person name="Suzuki K.-i.T."/>
            <person name="Hayashi T."/>
            <person name="Toyoda A."/>
            <person name="Oliveira C."/>
            <person name="Osipova E."/>
            <person name="Leigh N.D."/>
            <person name="Simon A."/>
            <person name="Yun M.H."/>
        </authorList>
    </citation>
    <scope>NUCLEOTIDE SEQUENCE</scope>
    <source>
        <strain evidence="2">20211129_DDA</strain>
        <tissue evidence="2">Liver</tissue>
    </source>
</reference>
<evidence type="ECO:0000313" key="3">
    <source>
        <dbReference type="Proteomes" id="UP001066276"/>
    </source>
</evidence>
<dbReference type="EMBL" id="JANPWB010000014">
    <property type="protein sequence ID" value="KAJ1098405.1"/>
    <property type="molecule type" value="Genomic_DNA"/>
</dbReference>
<feature type="compositionally biased region" description="Polar residues" evidence="1">
    <location>
        <begin position="183"/>
        <end position="193"/>
    </location>
</feature>
<evidence type="ECO:0000313" key="2">
    <source>
        <dbReference type="EMBL" id="KAJ1098405.1"/>
    </source>
</evidence>
<evidence type="ECO:0008006" key="4">
    <source>
        <dbReference type="Google" id="ProtNLM"/>
    </source>
</evidence>
<feature type="region of interest" description="Disordered" evidence="1">
    <location>
        <begin position="53"/>
        <end position="84"/>
    </location>
</feature>
<dbReference type="AlphaFoldDB" id="A0AAV7ME13"/>
<sequence length="201" mass="22937">MDHGPVAETKGDDMKTVLKTMQERLISIDSKMDTLKFSMDSIKSKLDKNEDRISATEDVLGQRTKHYRTEKSPPSDRLQEQRSGGQIVLDTGQMEDYMDRPLAGPFGAEGFSWLLAMEIQHIDPWQHPRRETWQLSFEGNKICIYLDFTSVVQKAQRKLLDVKQQHTVCNALHHPPVGKARKQTANLPNTLTGSRLHKNPT</sequence>
<name>A0AAV7ME13_PLEWA</name>
<evidence type="ECO:0000256" key="1">
    <source>
        <dbReference type="SAM" id="MobiDB-lite"/>
    </source>
</evidence>
<gene>
    <name evidence="2" type="ORF">NDU88_003516</name>
</gene>
<accession>A0AAV7ME13</accession>
<comment type="caution">
    <text evidence="2">The sequence shown here is derived from an EMBL/GenBank/DDBJ whole genome shotgun (WGS) entry which is preliminary data.</text>
</comment>
<feature type="region of interest" description="Disordered" evidence="1">
    <location>
        <begin position="178"/>
        <end position="201"/>
    </location>
</feature>
<keyword evidence="3" id="KW-1185">Reference proteome</keyword>
<dbReference type="Proteomes" id="UP001066276">
    <property type="component" value="Chromosome 10"/>
</dbReference>